<feature type="region of interest" description="Disordered" evidence="1">
    <location>
        <begin position="379"/>
        <end position="409"/>
    </location>
</feature>
<feature type="non-terminal residue" evidence="2">
    <location>
        <position position="1"/>
    </location>
</feature>
<feature type="compositionally biased region" description="Acidic residues" evidence="1">
    <location>
        <begin position="398"/>
        <end position="408"/>
    </location>
</feature>
<feature type="region of interest" description="Disordered" evidence="1">
    <location>
        <begin position="88"/>
        <end position="108"/>
    </location>
</feature>
<dbReference type="Proteomes" id="UP000186817">
    <property type="component" value="Unassembled WGS sequence"/>
</dbReference>
<sequence>DRKKRIPAPASGEVAKAEVYEREVEAPEQVVDRVMDLMLMEAAPPAVRPCAPCSLTGSYHFTKLGKAFFREKYTDWLGGRLEELDNSNDGDPIWSSASKPSGEAGQQGQLPALQRLRNPAQRLKIRNDKLCVARQLAELLQLSLSEVLFDFNWAAEHHRSGDLGVLHLIRGRQSYKERIVTLDGAWPAARRGRCAATSETPSTCKAALFSADASCAIPTGSATAASSMATVWEHLGSTCAVASRDHSGRLVRLQQVMDIMQLDGASRRRELFRLTTEQLAALLQKDIAVVMCQKLTLRAMWDAQQAEEQEQFWARREACLSTARAEQIEEPAWQVLFALLALAPAAAVCRNRDREGFQVMAALNPELTQMVASFLAPPSYLPQQHSEPTTDEEHSEPTTDEESDDGEWLDPSNLPLEFWGRWAEAIRDMGRLSAVSRGVRTATVPFQLEVEKSVPDRLLREAEDHMKQWERYRVVSPKKVEKFAKK</sequence>
<evidence type="ECO:0000256" key="1">
    <source>
        <dbReference type="SAM" id="MobiDB-lite"/>
    </source>
</evidence>
<keyword evidence="3" id="KW-1185">Reference proteome</keyword>
<protein>
    <submittedName>
        <fullName evidence="2">Uncharacterized protein</fullName>
    </submittedName>
</protein>
<dbReference type="AlphaFoldDB" id="A0A1Q9BVJ9"/>
<comment type="caution">
    <text evidence="2">The sequence shown here is derived from an EMBL/GenBank/DDBJ whole genome shotgun (WGS) entry which is preliminary data.</text>
</comment>
<accession>A0A1Q9BVJ9</accession>
<gene>
    <name evidence="2" type="ORF">AK812_SmicGene45734</name>
</gene>
<proteinExistence type="predicted"/>
<evidence type="ECO:0000313" key="2">
    <source>
        <dbReference type="EMBL" id="OLP74664.1"/>
    </source>
</evidence>
<organism evidence="2 3">
    <name type="scientific">Symbiodinium microadriaticum</name>
    <name type="common">Dinoflagellate</name>
    <name type="synonym">Zooxanthella microadriatica</name>
    <dbReference type="NCBI Taxonomy" id="2951"/>
    <lineage>
        <taxon>Eukaryota</taxon>
        <taxon>Sar</taxon>
        <taxon>Alveolata</taxon>
        <taxon>Dinophyceae</taxon>
        <taxon>Suessiales</taxon>
        <taxon>Symbiodiniaceae</taxon>
        <taxon>Symbiodinium</taxon>
    </lineage>
</organism>
<feature type="compositionally biased region" description="Polar residues" evidence="1">
    <location>
        <begin position="95"/>
        <end position="108"/>
    </location>
</feature>
<evidence type="ECO:0000313" key="3">
    <source>
        <dbReference type="Proteomes" id="UP000186817"/>
    </source>
</evidence>
<dbReference type="EMBL" id="LSRX01003381">
    <property type="protein sequence ID" value="OLP74664.1"/>
    <property type="molecule type" value="Genomic_DNA"/>
</dbReference>
<name>A0A1Q9BVJ9_SYMMI</name>
<reference evidence="2 3" key="1">
    <citation type="submission" date="2016-02" db="EMBL/GenBank/DDBJ databases">
        <title>Genome analysis of coral dinoflagellate symbionts highlights evolutionary adaptations to a symbiotic lifestyle.</title>
        <authorList>
            <person name="Aranda M."/>
            <person name="Li Y."/>
            <person name="Liew Y.J."/>
            <person name="Baumgarten S."/>
            <person name="Simakov O."/>
            <person name="Wilson M."/>
            <person name="Piel J."/>
            <person name="Ashoor H."/>
            <person name="Bougouffa S."/>
            <person name="Bajic V.B."/>
            <person name="Ryu T."/>
            <person name="Ravasi T."/>
            <person name="Bayer T."/>
            <person name="Micklem G."/>
            <person name="Kim H."/>
            <person name="Bhak J."/>
            <person name="Lajeunesse T.C."/>
            <person name="Voolstra C.R."/>
        </authorList>
    </citation>
    <scope>NUCLEOTIDE SEQUENCE [LARGE SCALE GENOMIC DNA]</scope>
    <source>
        <strain evidence="2 3">CCMP2467</strain>
    </source>
</reference>